<evidence type="ECO:0000256" key="1">
    <source>
        <dbReference type="SAM" id="SignalP"/>
    </source>
</evidence>
<proteinExistence type="predicted"/>
<dbReference type="AlphaFoldDB" id="A0A0A9ZD89"/>
<keyword evidence="1" id="KW-0732">Signal</keyword>
<name>A0A0A9ZD89_LYGHE</name>
<feature type="chain" id="PRO_5002072974" evidence="1">
    <location>
        <begin position="18"/>
        <end position="228"/>
    </location>
</feature>
<reference evidence="2" key="2">
    <citation type="submission" date="2014-07" db="EMBL/GenBank/DDBJ databases">
        <authorList>
            <person name="Hull J."/>
        </authorList>
    </citation>
    <scope>NUCLEOTIDE SEQUENCE</scope>
</reference>
<protein>
    <submittedName>
        <fullName evidence="2">Uncharacterized protein</fullName>
    </submittedName>
</protein>
<organism evidence="2">
    <name type="scientific">Lygus hesperus</name>
    <name type="common">Western plant bug</name>
    <dbReference type="NCBI Taxonomy" id="30085"/>
    <lineage>
        <taxon>Eukaryota</taxon>
        <taxon>Metazoa</taxon>
        <taxon>Ecdysozoa</taxon>
        <taxon>Arthropoda</taxon>
        <taxon>Hexapoda</taxon>
        <taxon>Insecta</taxon>
        <taxon>Pterygota</taxon>
        <taxon>Neoptera</taxon>
        <taxon>Paraneoptera</taxon>
        <taxon>Hemiptera</taxon>
        <taxon>Heteroptera</taxon>
        <taxon>Panheteroptera</taxon>
        <taxon>Cimicomorpha</taxon>
        <taxon>Miridae</taxon>
        <taxon>Mirini</taxon>
        <taxon>Lygus</taxon>
    </lineage>
</organism>
<sequence>MQLIWMVVIVAFGAASAGCTCMDKTQLDQRVDAAFLRAMTNLKSRYDLPDKSEDFFTECGRFNIYEIFWCQVFPYRVSFELTGGTLQPVDSLRKDHTSCYTLNDEGWDCIYVELIQDRWTVNSEGVKAQFGYFNIEGQVKVALSPLIYLYTTLNLPPDSTCHTEFQPNTWNYEFEFTPTNFMGHLLYYPFRRFLYQSDFLEKFTYGLLTEDLPEVNSTITNSFNEEFC</sequence>
<accession>A0A0A9ZD89</accession>
<gene>
    <name evidence="2" type="ORF">CM83_53543</name>
</gene>
<evidence type="ECO:0000313" key="2">
    <source>
        <dbReference type="EMBL" id="JAG41871.1"/>
    </source>
</evidence>
<reference evidence="2" key="1">
    <citation type="journal article" date="2014" name="PLoS ONE">
        <title>Transcriptome-Based Identification of ABC Transporters in the Western Tarnished Plant Bug Lygus hesperus.</title>
        <authorList>
            <person name="Hull J.J."/>
            <person name="Chaney K."/>
            <person name="Geib S.M."/>
            <person name="Fabrick J.A."/>
            <person name="Brent C.S."/>
            <person name="Walsh D."/>
            <person name="Lavine L.C."/>
        </authorList>
    </citation>
    <scope>NUCLEOTIDE SEQUENCE</scope>
</reference>
<dbReference type="EMBL" id="GBHO01001733">
    <property type="protein sequence ID" value="JAG41871.1"/>
    <property type="molecule type" value="Transcribed_RNA"/>
</dbReference>
<feature type="signal peptide" evidence="1">
    <location>
        <begin position="1"/>
        <end position="17"/>
    </location>
</feature>